<evidence type="ECO:0000256" key="1">
    <source>
        <dbReference type="SAM" id="Phobius"/>
    </source>
</evidence>
<protein>
    <submittedName>
        <fullName evidence="2">Uncharacterized protein</fullName>
    </submittedName>
</protein>
<keyword evidence="1" id="KW-0812">Transmembrane</keyword>
<proteinExistence type="predicted"/>
<reference evidence="2 3" key="1">
    <citation type="submission" date="2020-03" db="EMBL/GenBank/DDBJ databases">
        <title>Variable regions in the genome of staphylococcal bacteriophage Twort.</title>
        <authorList>
            <person name="Glowacka-Rutkowska A."/>
            <person name="Gawor J."/>
            <person name="Lobocka M."/>
        </authorList>
    </citation>
    <scope>NUCLEOTIDE SEQUENCE [LARGE SCALE GENOMIC DNA]</scope>
</reference>
<name>A0A6H0X5V0_BPTWO</name>
<evidence type="ECO:0000313" key="2">
    <source>
        <dbReference type="EMBL" id="QIW89217.1"/>
    </source>
</evidence>
<gene>
    <name evidence="2" type="ORF">TwortDSMZ_076</name>
</gene>
<organism evidence="2 3">
    <name type="scientific">Staphylococcus phage Twort (strain DSM 17442 / HER 48)</name>
    <name type="common">Bacteriophage Twort</name>
    <dbReference type="NCBI Taxonomy" id="2908167"/>
    <lineage>
        <taxon>Viruses</taxon>
        <taxon>Duplodnaviria</taxon>
        <taxon>Heunggongvirae</taxon>
        <taxon>Uroviricota</taxon>
        <taxon>Caudoviricetes</taxon>
        <taxon>Herelleviridae</taxon>
        <taxon>Twortvirinae</taxon>
        <taxon>Twortvirus</taxon>
        <taxon>Twortvirus twort</taxon>
    </lineage>
</organism>
<keyword evidence="1" id="KW-0472">Membrane</keyword>
<keyword evidence="1" id="KW-1133">Transmembrane helix</keyword>
<evidence type="ECO:0000313" key="3">
    <source>
        <dbReference type="Proteomes" id="UP000503318"/>
    </source>
</evidence>
<accession>A0A6H0X5V0</accession>
<feature type="transmembrane region" description="Helical" evidence="1">
    <location>
        <begin position="20"/>
        <end position="39"/>
    </location>
</feature>
<sequence>MSIIEYEVDCSALCIKGYKVWYPSGVILIWEFSGFLYKYTTKALL</sequence>
<dbReference type="Proteomes" id="UP000503318">
    <property type="component" value="Segment"/>
</dbReference>
<dbReference type="EMBL" id="MT151386">
    <property type="protein sequence ID" value="QIW89217.1"/>
    <property type="molecule type" value="Genomic_DNA"/>
</dbReference>
<organismHost>
    <name type="scientific">Twortvirus twort</name>
    <dbReference type="NCBI Taxonomy" id="55510"/>
</organismHost>